<proteinExistence type="predicted"/>
<dbReference type="WBParaSite" id="TREG1_68800.1">
    <property type="protein sequence ID" value="TREG1_68800.1"/>
    <property type="gene ID" value="TREG1_68800"/>
</dbReference>
<evidence type="ECO:0000256" key="1">
    <source>
        <dbReference type="ARBA" id="ARBA00022741"/>
    </source>
</evidence>
<keyword evidence="3" id="KW-0812">Transmembrane</keyword>
<protein>
    <recommendedName>
        <fullName evidence="4">AAA+ ATPase domain-containing protein</fullName>
    </recommendedName>
</protein>
<dbReference type="InterPro" id="IPR003960">
    <property type="entry name" value="ATPase_AAA_CS"/>
</dbReference>
<keyword evidence="3" id="KW-1133">Transmembrane helix</keyword>
<dbReference type="SMART" id="SM00382">
    <property type="entry name" value="AAA"/>
    <property type="match status" value="2"/>
</dbReference>
<reference evidence="5" key="1">
    <citation type="submission" date="2022-06" db="EMBL/GenBank/DDBJ databases">
        <authorList>
            <person name="Berger JAMES D."/>
            <person name="Berger JAMES D."/>
        </authorList>
    </citation>
    <scope>NUCLEOTIDE SEQUENCE [LARGE SCALE GENOMIC DNA]</scope>
</reference>
<dbReference type="InterPro" id="IPR027417">
    <property type="entry name" value="P-loop_NTPase"/>
</dbReference>
<dbReference type="PROSITE" id="PS00674">
    <property type="entry name" value="AAA"/>
    <property type="match status" value="1"/>
</dbReference>
<evidence type="ECO:0000256" key="3">
    <source>
        <dbReference type="SAM" id="Phobius"/>
    </source>
</evidence>
<dbReference type="InterPro" id="IPR003593">
    <property type="entry name" value="AAA+_ATPase"/>
</dbReference>
<dbReference type="InterPro" id="IPR050168">
    <property type="entry name" value="AAA_ATPase_domain"/>
</dbReference>
<evidence type="ECO:0000313" key="6">
    <source>
        <dbReference type="WBParaSite" id="TREG1_68800.1"/>
    </source>
</evidence>
<dbReference type="GO" id="GO:0005524">
    <property type="term" value="F:ATP binding"/>
    <property type="evidence" value="ECO:0007669"/>
    <property type="project" value="UniProtKB-KW"/>
</dbReference>
<evidence type="ECO:0000313" key="5">
    <source>
        <dbReference type="Proteomes" id="UP000050795"/>
    </source>
</evidence>
<evidence type="ECO:0000259" key="4">
    <source>
        <dbReference type="SMART" id="SM00382"/>
    </source>
</evidence>
<keyword evidence="3" id="KW-0472">Membrane</keyword>
<feature type="domain" description="AAA+ ATPase" evidence="4">
    <location>
        <begin position="615"/>
        <end position="752"/>
    </location>
</feature>
<keyword evidence="5" id="KW-1185">Reference proteome</keyword>
<keyword evidence="1" id="KW-0547">Nucleotide-binding</keyword>
<sequence>MKPDILLPRSSIRKNQLHVFQVVVVNDKFPATIGVSSSDDVEIPDDTVSRFGASLSEKLTIQLPSRVIPAKLLKLEIITPVNPVLIPLLETSVHYRLQMSHVLIGTTEVVRALGDYFSLRCIEAISTTGESFFIHNTRQHYFKREPDSSPRRDNFNFSFESFSNTNDSWSCEFTQSVSDHHVFKIGTSTQLILVQTRSLPSTSVEMGSSMTSSLTAKDDYTSQNKYHLCGLDVVKSVVFGYLQNFLLTCVEGNNTVLTSTIEAGIIIYGLPGCGKRTFLESLTDGVNYPDSDIEPHKSLTFITLTPKLIKELTDESSHRLSLIERIGAHHHWLKNSVKQSEINGKVYIPVVILWPNIDKWIDSDENGDNNYHTSAVDTNSEVKKFSVVLDRLMESIQCVNQTPVFDQQIIYRFCILATATTIDKVFSIHECRELFYRRLLVSLPDATRRYQILYHNIYLRLHHDKESVKHEPFSEDSTMNDQSYNTVDENENLIQVAAQLHGYTPKDLVRLVQVTYASFVATQHNCLEDSIKRKVLTFNEQLDLFCRILRIESKSYLPINISHHITSVDPLRWTDIGGYSELKLIFRTMIQDRLISAAKPNSPEAKADAALLLRVPRGILLHGPPGCSKTMFVRALATECQLPLIAVQASRIFGRYVGDSERNMRRILVQARASAPAILFIDEIDLLLPSRNSGETSASEHVLGEVLMAMDGVEGQNGQVILVAATNRMDKLDSALSRAGRFDLVIEVPPPDATARLDILRLELSKRALENESLVECKWLNSFAENEMNNYTGAEVVQIVQQAAQLARQDGSNRISKQHLKEAKALLPPRSLFNYSSQNGQISKKFNAEVTNRFVNFRFLLLISFIVVLFAMLLHFAYHNIYGVL</sequence>
<dbReference type="AlphaFoldDB" id="A0AA85K043"/>
<organism evidence="5 6">
    <name type="scientific">Trichobilharzia regenti</name>
    <name type="common">Nasal bird schistosome</name>
    <dbReference type="NCBI Taxonomy" id="157069"/>
    <lineage>
        <taxon>Eukaryota</taxon>
        <taxon>Metazoa</taxon>
        <taxon>Spiralia</taxon>
        <taxon>Lophotrochozoa</taxon>
        <taxon>Platyhelminthes</taxon>
        <taxon>Trematoda</taxon>
        <taxon>Digenea</taxon>
        <taxon>Strigeidida</taxon>
        <taxon>Schistosomatoidea</taxon>
        <taxon>Schistosomatidae</taxon>
        <taxon>Trichobilharzia</taxon>
    </lineage>
</organism>
<dbReference type="Gene3D" id="3.40.50.300">
    <property type="entry name" value="P-loop containing nucleotide triphosphate hydrolases"/>
    <property type="match status" value="2"/>
</dbReference>
<feature type="transmembrane region" description="Helical" evidence="3">
    <location>
        <begin position="859"/>
        <end position="878"/>
    </location>
</feature>
<name>A0AA85K043_TRIRE</name>
<reference evidence="6" key="2">
    <citation type="submission" date="2023-11" db="UniProtKB">
        <authorList>
            <consortium name="WormBaseParasite"/>
        </authorList>
    </citation>
    <scope>IDENTIFICATION</scope>
</reference>
<dbReference type="PANTHER" id="PTHR23077:SF171">
    <property type="entry name" value="NUCLEAR VALOSIN-CONTAINING PROTEIN-LIKE"/>
    <property type="match status" value="1"/>
</dbReference>
<dbReference type="PANTHER" id="PTHR23077">
    <property type="entry name" value="AAA-FAMILY ATPASE"/>
    <property type="match status" value="1"/>
</dbReference>
<accession>A0AA85K043</accession>
<dbReference type="GO" id="GO:0016887">
    <property type="term" value="F:ATP hydrolysis activity"/>
    <property type="evidence" value="ECO:0007669"/>
    <property type="project" value="InterPro"/>
</dbReference>
<feature type="domain" description="AAA+ ATPase" evidence="4">
    <location>
        <begin position="261"/>
        <end position="440"/>
    </location>
</feature>
<dbReference type="Pfam" id="PF00004">
    <property type="entry name" value="AAA"/>
    <property type="match status" value="1"/>
</dbReference>
<dbReference type="Gene3D" id="1.10.8.60">
    <property type="match status" value="1"/>
</dbReference>
<evidence type="ECO:0000256" key="2">
    <source>
        <dbReference type="ARBA" id="ARBA00022840"/>
    </source>
</evidence>
<dbReference type="SUPFAM" id="SSF52540">
    <property type="entry name" value="P-loop containing nucleoside triphosphate hydrolases"/>
    <property type="match status" value="2"/>
</dbReference>
<dbReference type="Proteomes" id="UP000050795">
    <property type="component" value="Unassembled WGS sequence"/>
</dbReference>
<dbReference type="InterPro" id="IPR003959">
    <property type="entry name" value="ATPase_AAA_core"/>
</dbReference>
<keyword evidence="2" id="KW-0067">ATP-binding</keyword>